<dbReference type="Proteomes" id="UP000639643">
    <property type="component" value="Unassembled WGS sequence"/>
</dbReference>
<proteinExistence type="predicted"/>
<dbReference type="AlphaFoldDB" id="A0A8H6J8G9"/>
<sequence>MGTRSRPARRFQQSSLDVLARTMAASACLASHRAFIAGTVWLALEHMPSRRSGFGRTRSSATPAADAVPTALPAIAERAGRDARKGLLSES</sequence>
<organism evidence="1 2">
    <name type="scientific">Colletotrichum musicola</name>
    <dbReference type="NCBI Taxonomy" id="2175873"/>
    <lineage>
        <taxon>Eukaryota</taxon>
        <taxon>Fungi</taxon>
        <taxon>Dikarya</taxon>
        <taxon>Ascomycota</taxon>
        <taxon>Pezizomycotina</taxon>
        <taxon>Sordariomycetes</taxon>
        <taxon>Hypocreomycetidae</taxon>
        <taxon>Glomerellales</taxon>
        <taxon>Glomerellaceae</taxon>
        <taxon>Colletotrichum</taxon>
        <taxon>Colletotrichum orchidearum species complex</taxon>
    </lineage>
</organism>
<accession>A0A8H6J8G9</accession>
<comment type="caution">
    <text evidence="1">The sequence shown here is derived from an EMBL/GenBank/DDBJ whole genome shotgun (WGS) entry which is preliminary data.</text>
</comment>
<evidence type="ECO:0000313" key="1">
    <source>
        <dbReference type="EMBL" id="KAF6808437.1"/>
    </source>
</evidence>
<gene>
    <name evidence="1" type="ORF">CMUS01_13897</name>
</gene>
<name>A0A8H6J8G9_9PEZI</name>
<evidence type="ECO:0000313" key="2">
    <source>
        <dbReference type="Proteomes" id="UP000639643"/>
    </source>
</evidence>
<reference evidence="1" key="1">
    <citation type="journal article" date="2020" name="Phytopathology">
        <title>Genome Sequence Resources of Colletotrichum truncatum, C. plurivorum, C. musicola, and C. sojae: Four Species Pathogenic to Soybean (Glycine max).</title>
        <authorList>
            <person name="Rogerio F."/>
            <person name="Boufleur T.R."/>
            <person name="Ciampi-Guillardi M."/>
            <person name="Sukno S.A."/>
            <person name="Thon M.R."/>
            <person name="Massola Junior N.S."/>
            <person name="Baroncelli R."/>
        </authorList>
    </citation>
    <scope>NUCLEOTIDE SEQUENCE</scope>
    <source>
        <strain evidence="1">LFN0074</strain>
    </source>
</reference>
<dbReference type="EMBL" id="WIGM01000930">
    <property type="protein sequence ID" value="KAF6808437.1"/>
    <property type="molecule type" value="Genomic_DNA"/>
</dbReference>
<keyword evidence="2" id="KW-1185">Reference proteome</keyword>
<protein>
    <submittedName>
        <fullName evidence="1">Uncharacterized protein</fullName>
    </submittedName>
</protein>